<evidence type="ECO:0000256" key="6">
    <source>
        <dbReference type="ARBA" id="ARBA00023242"/>
    </source>
</evidence>
<feature type="domain" description="RWP-RK" evidence="9">
    <location>
        <begin position="212"/>
        <end position="297"/>
    </location>
</feature>
<evidence type="ECO:0000256" key="5">
    <source>
        <dbReference type="ARBA" id="ARBA00023163"/>
    </source>
</evidence>
<keyword evidence="6" id="KW-0539">Nucleus</keyword>
<evidence type="ECO:0000259" key="9">
    <source>
        <dbReference type="PROSITE" id="PS51519"/>
    </source>
</evidence>
<evidence type="ECO:0000256" key="1">
    <source>
        <dbReference type="ARBA" id="ARBA00004049"/>
    </source>
</evidence>
<sequence>ADLFTLKRKHSIKKKSLWVKSPVLASLRLLRTMAHSLTSLAIFQGVNHKEMIRSLHVYGSVEIEREFLFERKGRYVEKKAKPLFCSEGLQRAEISLGLVFGTWRCIFVFRSNHSLPQFPTLLCPSRNPKLVDIPNLANVLKFISELKPKKPCFDEHKLLDLVFKEDRVGDGEVDQAKPERFALKQDLNCLPDSETESEKSEDDQTEQSESDVRTEIFKKRRTPSQHVAGLCLEDLSKYFGVPIVEASRKLNVGLTVLKKKCREFGIPRWPHRKIKSLDSLIHDLQEEAEKQQEKNKAAAMVVAKKQKKLEREMRNIVERPFMEIQIETKRFRQDNFKKRHRASRAKKNQESLATSSST</sequence>
<feature type="compositionally biased region" description="Acidic residues" evidence="8">
    <location>
        <begin position="193"/>
        <end position="209"/>
    </location>
</feature>
<evidence type="ECO:0000256" key="8">
    <source>
        <dbReference type="SAM" id="MobiDB-lite"/>
    </source>
</evidence>
<name>A0A0D3A1Q8_BRAOL</name>
<dbReference type="PANTHER" id="PTHR46373">
    <property type="entry name" value="PROTEIN RKD4"/>
    <property type="match status" value="1"/>
</dbReference>
<feature type="region of interest" description="Disordered" evidence="8">
    <location>
        <begin position="192"/>
        <end position="218"/>
    </location>
</feature>
<dbReference type="Gramene" id="Bo1g006340.1">
    <property type="protein sequence ID" value="Bo1g006340.1"/>
    <property type="gene ID" value="Bo1g006340"/>
</dbReference>
<evidence type="ECO:0000313" key="11">
    <source>
        <dbReference type="Proteomes" id="UP000032141"/>
    </source>
</evidence>
<dbReference type="OMA" id="GSYVEMQ"/>
<keyword evidence="5" id="KW-0804">Transcription</keyword>
<dbReference type="EnsemblPlants" id="Bo1g006340.1">
    <property type="protein sequence ID" value="Bo1g006340.1"/>
    <property type="gene ID" value="Bo1g006340"/>
</dbReference>
<evidence type="ECO:0000256" key="4">
    <source>
        <dbReference type="ARBA" id="ARBA00023125"/>
    </source>
</evidence>
<dbReference type="InterPro" id="IPR003035">
    <property type="entry name" value="RWP-RK_dom"/>
</dbReference>
<dbReference type="AlphaFoldDB" id="A0A0D3A1Q8"/>
<evidence type="ECO:0000256" key="2">
    <source>
        <dbReference type="ARBA" id="ARBA00023015"/>
    </source>
</evidence>
<dbReference type="GO" id="GO:0003700">
    <property type="term" value="F:DNA-binding transcription factor activity"/>
    <property type="evidence" value="ECO:0007669"/>
    <property type="project" value="InterPro"/>
</dbReference>
<reference evidence="10 11" key="1">
    <citation type="journal article" date="2014" name="Genome Biol.">
        <title>Transcriptome and methylome profiling reveals relics of genome dominance in the mesopolyploid Brassica oleracea.</title>
        <authorList>
            <person name="Parkin I.A."/>
            <person name="Koh C."/>
            <person name="Tang H."/>
            <person name="Robinson S.J."/>
            <person name="Kagale S."/>
            <person name="Clarke W.E."/>
            <person name="Town C.D."/>
            <person name="Nixon J."/>
            <person name="Krishnakumar V."/>
            <person name="Bidwell S.L."/>
            <person name="Denoeud F."/>
            <person name="Belcram H."/>
            <person name="Links M.G."/>
            <person name="Just J."/>
            <person name="Clarke C."/>
            <person name="Bender T."/>
            <person name="Huebert T."/>
            <person name="Mason A.S."/>
            <person name="Pires J.C."/>
            <person name="Barker G."/>
            <person name="Moore J."/>
            <person name="Walley P.G."/>
            <person name="Manoli S."/>
            <person name="Batley J."/>
            <person name="Edwards D."/>
            <person name="Nelson M.N."/>
            <person name="Wang X."/>
            <person name="Paterson A.H."/>
            <person name="King G."/>
            <person name="Bancroft I."/>
            <person name="Chalhoub B."/>
            <person name="Sharpe A.G."/>
        </authorList>
    </citation>
    <scope>NUCLEOTIDE SEQUENCE</scope>
    <source>
        <strain evidence="10 11">cv. TO1000</strain>
    </source>
</reference>
<dbReference type="HOGENOM" id="CLU_073979_0_0_1"/>
<dbReference type="InterPro" id="IPR044607">
    <property type="entry name" value="RKD-like"/>
</dbReference>
<keyword evidence="11" id="KW-1185">Reference proteome</keyword>
<protein>
    <recommendedName>
        <fullName evidence="9">RWP-RK domain-containing protein</fullName>
    </recommendedName>
</protein>
<feature type="region of interest" description="Disordered" evidence="8">
    <location>
        <begin position="334"/>
        <end position="358"/>
    </location>
</feature>
<dbReference type="GO" id="GO:0003677">
    <property type="term" value="F:DNA binding"/>
    <property type="evidence" value="ECO:0007669"/>
    <property type="project" value="UniProtKB-KW"/>
</dbReference>
<keyword evidence="4" id="KW-0238">DNA-binding</keyword>
<dbReference type="STRING" id="109376.A0A0D3A1Q8"/>
<dbReference type="Pfam" id="PF02042">
    <property type="entry name" value="RWP-RK"/>
    <property type="match status" value="1"/>
</dbReference>
<keyword evidence="2" id="KW-0805">Transcription regulation</keyword>
<comment type="function">
    <text evidence="1">Putative transcription factor.</text>
</comment>
<evidence type="ECO:0000256" key="7">
    <source>
        <dbReference type="SAM" id="Coils"/>
    </source>
</evidence>
<keyword evidence="3 7" id="KW-0175">Coiled coil</keyword>
<proteinExistence type="predicted"/>
<feature type="coiled-coil region" evidence="7">
    <location>
        <begin position="274"/>
        <end position="301"/>
    </location>
</feature>
<feature type="compositionally biased region" description="Basic residues" evidence="8">
    <location>
        <begin position="337"/>
        <end position="346"/>
    </location>
</feature>
<reference evidence="10" key="2">
    <citation type="submission" date="2015-03" db="UniProtKB">
        <authorList>
            <consortium name="EnsemblPlants"/>
        </authorList>
    </citation>
    <scope>IDENTIFICATION</scope>
</reference>
<accession>A0A0D3A1Q8</accession>
<evidence type="ECO:0000256" key="3">
    <source>
        <dbReference type="ARBA" id="ARBA00023054"/>
    </source>
</evidence>
<dbReference type="eggNOG" id="ENOG502QSPQ">
    <property type="taxonomic scope" value="Eukaryota"/>
</dbReference>
<organism evidence="10 11">
    <name type="scientific">Brassica oleracea var. oleracea</name>
    <dbReference type="NCBI Taxonomy" id="109376"/>
    <lineage>
        <taxon>Eukaryota</taxon>
        <taxon>Viridiplantae</taxon>
        <taxon>Streptophyta</taxon>
        <taxon>Embryophyta</taxon>
        <taxon>Tracheophyta</taxon>
        <taxon>Spermatophyta</taxon>
        <taxon>Magnoliopsida</taxon>
        <taxon>eudicotyledons</taxon>
        <taxon>Gunneridae</taxon>
        <taxon>Pentapetalae</taxon>
        <taxon>rosids</taxon>
        <taxon>malvids</taxon>
        <taxon>Brassicales</taxon>
        <taxon>Brassicaceae</taxon>
        <taxon>Brassiceae</taxon>
        <taxon>Brassica</taxon>
    </lineage>
</organism>
<dbReference type="Proteomes" id="UP000032141">
    <property type="component" value="Chromosome C1"/>
</dbReference>
<dbReference type="PROSITE" id="PS51519">
    <property type="entry name" value="RWP_RK"/>
    <property type="match status" value="1"/>
</dbReference>
<evidence type="ECO:0000313" key="10">
    <source>
        <dbReference type="EnsemblPlants" id="Bo1g006340.1"/>
    </source>
</evidence>
<dbReference type="PANTHER" id="PTHR46373:SF12">
    <property type="entry name" value="PROTEIN RKD5"/>
    <property type="match status" value="1"/>
</dbReference>